<proteinExistence type="predicted"/>
<dbReference type="EC" id="2.1.1.319" evidence="1"/>
<keyword evidence="1" id="KW-0808">Transferase</keyword>
<protein>
    <submittedName>
        <fullName evidence="1">Protein arginine N-methyltransferase 1</fullName>
        <ecNumber evidence="1">2.1.1.319</ecNumber>
    </submittedName>
</protein>
<dbReference type="InterPro" id="IPR025799">
    <property type="entry name" value="Arg_MeTrfase"/>
</dbReference>
<dbReference type="EMBL" id="JACHMO010000001">
    <property type="protein sequence ID" value="MBB5805001.1"/>
    <property type="molecule type" value="Genomic_DNA"/>
</dbReference>
<dbReference type="Gene3D" id="3.40.50.150">
    <property type="entry name" value="Vaccinia Virus protein VP39"/>
    <property type="match status" value="1"/>
</dbReference>
<dbReference type="PANTHER" id="PTHR11006">
    <property type="entry name" value="PROTEIN ARGININE N-METHYLTRANSFERASE"/>
    <property type="match status" value="1"/>
</dbReference>
<gene>
    <name evidence="1" type="ORF">F4560_004769</name>
</gene>
<evidence type="ECO:0000313" key="2">
    <source>
        <dbReference type="Proteomes" id="UP000552097"/>
    </source>
</evidence>
<dbReference type="SUPFAM" id="SSF53335">
    <property type="entry name" value="S-adenosyl-L-methionine-dependent methyltransferases"/>
    <property type="match status" value="1"/>
</dbReference>
<dbReference type="Proteomes" id="UP000552097">
    <property type="component" value="Unassembled WGS sequence"/>
</dbReference>
<dbReference type="GO" id="GO:0042054">
    <property type="term" value="F:histone methyltransferase activity"/>
    <property type="evidence" value="ECO:0007669"/>
    <property type="project" value="TreeGrafter"/>
</dbReference>
<organism evidence="1 2">
    <name type="scientific">Saccharothrix ecbatanensis</name>
    <dbReference type="NCBI Taxonomy" id="1105145"/>
    <lineage>
        <taxon>Bacteria</taxon>
        <taxon>Bacillati</taxon>
        <taxon>Actinomycetota</taxon>
        <taxon>Actinomycetes</taxon>
        <taxon>Pseudonocardiales</taxon>
        <taxon>Pseudonocardiaceae</taxon>
        <taxon>Saccharothrix</taxon>
    </lineage>
</organism>
<keyword evidence="1" id="KW-0489">Methyltransferase</keyword>
<comment type="caution">
    <text evidence="1">The sequence shown here is derived from an EMBL/GenBank/DDBJ whole genome shotgun (WGS) entry which is preliminary data.</text>
</comment>
<sequence length="373" mass="40044">MSGQDWRNVTVGGERTRVRVLADLDRDAPYLWPSVGEYPVYDDYLYHVMLEDEPRNKLFRDAIAQEAPGATVVELGCGPDLLWTLCAAEAGAARVFAADVNEDSAARAADLASTTAHDIRVFGGEATTLSLPEPADLCIAELVGNIGGAEGIDAVLADARRRHLKPGAATVPAAVGTRAAAVCLDDLLGGRYGVRPEYVDYVERLLDAAGGFFDLRFCVGNVDRSALRTTDALVEDLRLDEGVADFPSVRLDALGPGRVDGLLLWLNMRCAPGQPVLDSLDTVTNWLPVYVPFAEAFDLADGDVIDLECRAETVADDIHPDYAFTGALVRADGGRTPLAADSRYAGGPFRASRLHRALFESEPTAARRGSRGR</sequence>
<evidence type="ECO:0000313" key="1">
    <source>
        <dbReference type="EMBL" id="MBB5805001.1"/>
    </source>
</evidence>
<keyword evidence="2" id="KW-1185">Reference proteome</keyword>
<dbReference type="InterPro" id="IPR029063">
    <property type="entry name" value="SAM-dependent_MTases_sf"/>
</dbReference>
<dbReference type="PANTHER" id="PTHR11006:SF53">
    <property type="entry name" value="PROTEIN ARGININE N-METHYLTRANSFERASE 3"/>
    <property type="match status" value="1"/>
</dbReference>
<dbReference type="GO" id="GO:0035242">
    <property type="term" value="F:protein-arginine omega-N asymmetric methyltransferase activity"/>
    <property type="evidence" value="ECO:0007669"/>
    <property type="project" value="UniProtKB-EC"/>
</dbReference>
<accession>A0A7W9M2I7</accession>
<dbReference type="AlphaFoldDB" id="A0A7W9M2I7"/>
<dbReference type="GO" id="GO:0032259">
    <property type="term" value="P:methylation"/>
    <property type="evidence" value="ECO:0007669"/>
    <property type="project" value="UniProtKB-KW"/>
</dbReference>
<dbReference type="RefSeq" id="WP_184923216.1">
    <property type="nucleotide sequence ID" value="NZ_JACHMO010000001.1"/>
</dbReference>
<name>A0A7W9M2I7_9PSEU</name>
<reference evidence="1 2" key="1">
    <citation type="submission" date="2020-08" db="EMBL/GenBank/DDBJ databases">
        <title>Sequencing the genomes of 1000 actinobacteria strains.</title>
        <authorList>
            <person name="Klenk H.-P."/>
        </authorList>
    </citation>
    <scope>NUCLEOTIDE SEQUENCE [LARGE SCALE GENOMIC DNA]</scope>
    <source>
        <strain evidence="1 2">DSM 45486</strain>
    </source>
</reference>